<evidence type="ECO:0000313" key="3">
    <source>
        <dbReference type="Proteomes" id="UP000004756"/>
    </source>
</evidence>
<accession>C0D356</accession>
<dbReference type="EMBL" id="ACCJ01000289">
    <property type="protein sequence ID" value="EEG54231.1"/>
    <property type="molecule type" value="Genomic_DNA"/>
</dbReference>
<organism evidence="2 3">
    <name type="scientific">[Clostridium] asparagiforme DSM 15981</name>
    <dbReference type="NCBI Taxonomy" id="518636"/>
    <lineage>
        <taxon>Bacteria</taxon>
        <taxon>Bacillati</taxon>
        <taxon>Bacillota</taxon>
        <taxon>Clostridia</taxon>
        <taxon>Lachnospirales</taxon>
        <taxon>Lachnospiraceae</taxon>
        <taxon>Enterocloster</taxon>
    </lineage>
</organism>
<proteinExistence type="predicted"/>
<evidence type="ECO:0000256" key="1">
    <source>
        <dbReference type="SAM" id="MobiDB-lite"/>
    </source>
</evidence>
<name>C0D356_9FIRM</name>
<evidence type="ECO:0000313" key="2">
    <source>
        <dbReference type="EMBL" id="EEG54231.1"/>
    </source>
</evidence>
<comment type="caution">
    <text evidence="2">The sequence shown here is derived from an EMBL/GenBank/DDBJ whole genome shotgun (WGS) entry which is preliminary data.</text>
</comment>
<sequence length="43" mass="5174">MWRKTSSKSRTAHPRNTPAIPQNPLDWGFSFHLFYAMIIRLYH</sequence>
<dbReference type="AlphaFoldDB" id="C0D356"/>
<protein>
    <submittedName>
        <fullName evidence="2">Uncharacterized protein</fullName>
    </submittedName>
</protein>
<dbReference type="Proteomes" id="UP000004756">
    <property type="component" value="Unassembled WGS sequence"/>
</dbReference>
<keyword evidence="3" id="KW-1185">Reference proteome</keyword>
<feature type="region of interest" description="Disordered" evidence="1">
    <location>
        <begin position="1"/>
        <end position="23"/>
    </location>
</feature>
<dbReference type="HOGENOM" id="CLU_3231556_0_0_9"/>
<gene>
    <name evidence="2" type="ORF">CLOSTASPAR_03696</name>
</gene>
<reference evidence="2 3" key="1">
    <citation type="submission" date="2009-02" db="EMBL/GenBank/DDBJ databases">
        <title>Draft genome sequence of Clostridium asparagiforme (DSM 15981).</title>
        <authorList>
            <person name="Sudarsanam P."/>
            <person name="Ley R."/>
            <person name="Guruge J."/>
            <person name="Turnbaugh P.J."/>
            <person name="Mahowald M."/>
            <person name="Liep D."/>
            <person name="Gordon J."/>
        </authorList>
    </citation>
    <scope>NUCLEOTIDE SEQUENCE [LARGE SCALE GENOMIC DNA]</scope>
    <source>
        <strain evidence="2 3">DSM 15981</strain>
    </source>
</reference>
<feature type="compositionally biased region" description="Basic residues" evidence="1">
    <location>
        <begin position="1"/>
        <end position="13"/>
    </location>
</feature>